<name>A0A0D0RUK3_9BACL</name>
<dbReference type="Proteomes" id="UP000032102">
    <property type="component" value="Unassembled WGS sequence"/>
</dbReference>
<dbReference type="InterPro" id="IPR025412">
    <property type="entry name" value="DUF4304"/>
</dbReference>
<proteinExistence type="predicted"/>
<reference evidence="1 2" key="1">
    <citation type="submission" date="2015-01" db="EMBL/GenBank/DDBJ databases">
        <title>Draft genome of Anoxybacillus thermarum strain AF/04.</title>
        <authorList>
            <person name="Poli A."/>
            <person name="Nicolaus B."/>
            <person name="Chan K.-G."/>
            <person name="Kahar U.M."/>
            <person name="Yaakob A.S."/>
            <person name="Chan C.S."/>
            <person name="Goh K.M."/>
        </authorList>
    </citation>
    <scope>NUCLEOTIDE SEQUENCE [LARGE SCALE GENOMIC DNA]</scope>
    <source>
        <strain evidence="1 2">AF/04</strain>
    </source>
</reference>
<protein>
    <recommendedName>
        <fullName evidence="3">DUF4304 domain-containing protein</fullName>
    </recommendedName>
</protein>
<evidence type="ECO:0000313" key="1">
    <source>
        <dbReference type="EMBL" id="KIQ93125.1"/>
    </source>
</evidence>
<accession>A0A0D0RUK3</accession>
<dbReference type="Pfam" id="PF14137">
    <property type="entry name" value="DUF4304"/>
    <property type="match status" value="1"/>
</dbReference>
<evidence type="ECO:0000313" key="2">
    <source>
        <dbReference type="Proteomes" id="UP000032102"/>
    </source>
</evidence>
<sequence>MERKEFKKIVNDCLLANGFSKKGKYYYKESPEVICCLGLQKSNYSNCYYVNVGIVIKEINKGLELPRDVDGDIRCRFYFKVEGKEVDCLDLDRINESSVIVSSLEANISEIINPSLELEGLKELLKKKPVLLYQTTINAKQYLGIDE</sequence>
<dbReference type="PATRIC" id="fig|404937.3.peg.3096"/>
<comment type="caution">
    <text evidence="1">The sequence shown here is derived from an EMBL/GenBank/DDBJ whole genome shotgun (WGS) entry which is preliminary data.</text>
</comment>
<dbReference type="RefSeq" id="WP_011230501.1">
    <property type="nucleotide sequence ID" value="NZ_JXTH01000097.1"/>
</dbReference>
<gene>
    <name evidence="1" type="ORF">LH47_02819</name>
</gene>
<dbReference type="AlphaFoldDB" id="A0A0D0RUK3"/>
<keyword evidence="2" id="KW-1185">Reference proteome</keyword>
<organism evidence="1 2">
    <name type="scientific">Anoxybacillus thermarum</name>
    <dbReference type="NCBI Taxonomy" id="404937"/>
    <lineage>
        <taxon>Bacteria</taxon>
        <taxon>Bacillati</taxon>
        <taxon>Bacillota</taxon>
        <taxon>Bacilli</taxon>
        <taxon>Bacillales</taxon>
        <taxon>Anoxybacillaceae</taxon>
        <taxon>Anoxybacillus</taxon>
    </lineage>
</organism>
<dbReference type="EMBL" id="JXTH01000097">
    <property type="protein sequence ID" value="KIQ93125.1"/>
    <property type="molecule type" value="Genomic_DNA"/>
</dbReference>
<evidence type="ECO:0008006" key="3">
    <source>
        <dbReference type="Google" id="ProtNLM"/>
    </source>
</evidence>